<dbReference type="Proteomes" id="UP000036681">
    <property type="component" value="Unplaced"/>
</dbReference>
<comment type="subcellular location">
    <subcellularLocation>
        <location evidence="1">Membrane</location>
        <topology evidence="1">Multi-pass membrane protein</topology>
    </subcellularLocation>
</comment>
<dbReference type="WBParaSite" id="ALUE_0000919401-mRNA-1">
    <property type="protein sequence ID" value="ALUE_0000919401-mRNA-1"/>
    <property type="gene ID" value="ALUE_0000919401"/>
</dbReference>
<feature type="transmembrane region" description="Helical" evidence="5">
    <location>
        <begin position="93"/>
        <end position="116"/>
    </location>
</feature>
<accession>A0A9J2PIN8</accession>
<evidence type="ECO:0000313" key="6">
    <source>
        <dbReference type="Proteomes" id="UP000036681"/>
    </source>
</evidence>
<evidence type="ECO:0000256" key="3">
    <source>
        <dbReference type="ARBA" id="ARBA00022989"/>
    </source>
</evidence>
<evidence type="ECO:0000256" key="1">
    <source>
        <dbReference type="ARBA" id="ARBA00004141"/>
    </source>
</evidence>
<keyword evidence="4 5" id="KW-0472">Membrane</keyword>
<dbReference type="PRINTS" id="PR00259">
    <property type="entry name" value="TMFOUR"/>
</dbReference>
<dbReference type="SUPFAM" id="SSF48652">
    <property type="entry name" value="Tetraspanin"/>
    <property type="match status" value="1"/>
</dbReference>
<dbReference type="InterPro" id="IPR018499">
    <property type="entry name" value="Tetraspanin/Peripherin"/>
</dbReference>
<sequence>MWPATLEEMRRLRHEKEDVAKPYDGVWACAWGRLRTIRGFTRFPCKKCRLFLASYRERIRLRVLARFDLTQLRQTLVKISKMVYGCGNRMVKFLFFSANLLICLFGGLIFGFSMWANLDKDFAANLEKFARSIHHDNLNVLAKYQASLWVLVAVGALLFFVGFLGCCGAMCESTVLLSLFFVIVLILTVIELGAAVLAVASKSEFKESLRKLLDESADTNYRANLKPIEDLFQCCGATAEKKDLFECDRSKFFKEDCFTVISEWIESTGETVVVIAFILLAVELFALVFTCILCRAFRERSPYYYA</sequence>
<proteinExistence type="predicted"/>
<dbReference type="GO" id="GO:0005886">
    <property type="term" value="C:plasma membrane"/>
    <property type="evidence" value="ECO:0007669"/>
    <property type="project" value="TreeGrafter"/>
</dbReference>
<keyword evidence="2 5" id="KW-0812">Transmembrane</keyword>
<feature type="transmembrane region" description="Helical" evidence="5">
    <location>
        <begin position="146"/>
        <end position="168"/>
    </location>
</feature>
<dbReference type="AlphaFoldDB" id="A0A9J2PIN8"/>
<protein>
    <submittedName>
        <fullName evidence="7">Tetraspanin</fullName>
    </submittedName>
</protein>
<dbReference type="PANTHER" id="PTHR19282:SF530">
    <property type="entry name" value="TETRASPANIN"/>
    <property type="match status" value="1"/>
</dbReference>
<dbReference type="InterPro" id="IPR008952">
    <property type="entry name" value="Tetraspanin_EC2_sf"/>
</dbReference>
<evidence type="ECO:0000256" key="2">
    <source>
        <dbReference type="ARBA" id="ARBA00022692"/>
    </source>
</evidence>
<feature type="transmembrane region" description="Helical" evidence="5">
    <location>
        <begin position="272"/>
        <end position="294"/>
    </location>
</feature>
<evidence type="ECO:0000256" key="5">
    <source>
        <dbReference type="SAM" id="Phobius"/>
    </source>
</evidence>
<organism evidence="6 7">
    <name type="scientific">Ascaris lumbricoides</name>
    <name type="common">Giant roundworm</name>
    <dbReference type="NCBI Taxonomy" id="6252"/>
    <lineage>
        <taxon>Eukaryota</taxon>
        <taxon>Metazoa</taxon>
        <taxon>Ecdysozoa</taxon>
        <taxon>Nematoda</taxon>
        <taxon>Chromadorea</taxon>
        <taxon>Rhabditida</taxon>
        <taxon>Spirurina</taxon>
        <taxon>Ascaridomorpha</taxon>
        <taxon>Ascaridoidea</taxon>
        <taxon>Ascarididae</taxon>
        <taxon>Ascaris</taxon>
    </lineage>
</organism>
<feature type="transmembrane region" description="Helical" evidence="5">
    <location>
        <begin position="175"/>
        <end position="200"/>
    </location>
</feature>
<keyword evidence="6" id="KW-1185">Reference proteome</keyword>
<evidence type="ECO:0000313" key="7">
    <source>
        <dbReference type="WBParaSite" id="ALUE_0000919401-mRNA-1"/>
    </source>
</evidence>
<dbReference type="Pfam" id="PF00335">
    <property type="entry name" value="Tetraspanin"/>
    <property type="match status" value="1"/>
</dbReference>
<evidence type="ECO:0000256" key="4">
    <source>
        <dbReference type="ARBA" id="ARBA00023136"/>
    </source>
</evidence>
<keyword evidence="3 5" id="KW-1133">Transmembrane helix</keyword>
<reference evidence="7" key="1">
    <citation type="submission" date="2023-03" db="UniProtKB">
        <authorList>
            <consortium name="WormBaseParasite"/>
        </authorList>
    </citation>
    <scope>IDENTIFICATION</scope>
</reference>
<name>A0A9J2PIN8_ASCLU</name>
<dbReference type="PANTHER" id="PTHR19282">
    <property type="entry name" value="TETRASPANIN"/>
    <property type="match status" value="1"/>
</dbReference>